<dbReference type="EMBL" id="VSSQ01005352">
    <property type="protein sequence ID" value="MPM28807.1"/>
    <property type="molecule type" value="Genomic_DNA"/>
</dbReference>
<reference evidence="1" key="1">
    <citation type="submission" date="2019-08" db="EMBL/GenBank/DDBJ databases">
        <authorList>
            <person name="Kucharzyk K."/>
            <person name="Murdoch R.W."/>
            <person name="Higgins S."/>
            <person name="Loffler F."/>
        </authorList>
    </citation>
    <scope>NUCLEOTIDE SEQUENCE</scope>
</reference>
<comment type="caution">
    <text evidence="1">The sequence shown here is derived from an EMBL/GenBank/DDBJ whole genome shotgun (WGS) entry which is preliminary data.</text>
</comment>
<protein>
    <submittedName>
        <fullName evidence="1">Uncharacterized protein</fullName>
    </submittedName>
</protein>
<proteinExistence type="predicted"/>
<name>A0A644YKH7_9ZZZZ</name>
<organism evidence="1">
    <name type="scientific">bioreactor metagenome</name>
    <dbReference type="NCBI Taxonomy" id="1076179"/>
    <lineage>
        <taxon>unclassified sequences</taxon>
        <taxon>metagenomes</taxon>
        <taxon>ecological metagenomes</taxon>
    </lineage>
</organism>
<dbReference type="AlphaFoldDB" id="A0A644YKH7"/>
<sequence>MDQYANIKRREQVEAQKLKSELILYRLLYTNWLSGQNSHENHVSFREVGIFMSTNTRTLSRYAKDLVDCGAVLRIRILGTKQCCVAEFGNTKDPIRMAGACRTQHLNKLARTTILMKEWVDKGRTLDWGNSYSNYVSMFFESNQQAEEFYETKMIEGSLISMRTIQRDIKMVRDVLLQEEQIMKEALWGKSPYHRL</sequence>
<accession>A0A644YKH7</accession>
<gene>
    <name evidence="1" type="ORF">SDC9_75338</name>
</gene>
<evidence type="ECO:0000313" key="1">
    <source>
        <dbReference type="EMBL" id="MPM28807.1"/>
    </source>
</evidence>